<keyword evidence="5" id="KW-0547">Nucleotide-binding</keyword>
<dbReference type="InterPro" id="IPR002305">
    <property type="entry name" value="aa-tRNA-synth_Ic"/>
</dbReference>
<dbReference type="InterPro" id="IPR023617">
    <property type="entry name" value="Tyr-tRNA-ligase_arc/euk-type"/>
</dbReference>
<dbReference type="Pfam" id="PF00579">
    <property type="entry name" value="tRNA-synt_1b"/>
    <property type="match status" value="1"/>
</dbReference>
<dbReference type="NCBIfam" id="NF006330">
    <property type="entry name" value="PRK08560.1"/>
    <property type="match status" value="1"/>
</dbReference>
<dbReference type="GO" id="GO:0004831">
    <property type="term" value="F:tyrosine-tRNA ligase activity"/>
    <property type="evidence" value="ECO:0007669"/>
    <property type="project" value="UniProtKB-EC"/>
</dbReference>
<comment type="similarity">
    <text evidence="2">Belongs to the class-I aminoacyl-tRNA synthetase family.</text>
</comment>
<dbReference type="PANTHER" id="PTHR46264">
    <property type="entry name" value="TYROSINE-TRNA LIGASE"/>
    <property type="match status" value="1"/>
</dbReference>
<proteinExistence type="inferred from homology"/>
<sequence>MEQQILSTEEKITRLISICEECETPDRLEELIKSGKKFTAYNGFEPSGRIHIAQALITVMNTNEIISCGGRMIIYIADLFAKMNKKMDSDLDKIKDVGLYFIEVFKACGINMSETKFIWSSDLFNKNPEKYFTRLLDISEETSLSRSKRCCQIMGRKDGDELSVSQIIYPCMQVADIFELEPEGIDICQLGVDQRKVNMLALEYAKKNGLKVPVILSHHMLMGLGGPKNKMSKSDPKSAIFMEDSYEEIKEKILRAFCTDDINENPIFEYIKHILFRWYGKLELCGKNYDNMSDIEKDFCDMNKRELKNNVAEYINKIIEPVRIHFQQPHLKNLLDKVSSYRVTK</sequence>
<gene>
    <name evidence="11" type="primary">tyrS</name>
</gene>
<dbReference type="SUPFAM" id="SSF52374">
    <property type="entry name" value="Nucleotidylyl transferase"/>
    <property type="match status" value="1"/>
</dbReference>
<evidence type="ECO:0000256" key="8">
    <source>
        <dbReference type="ARBA" id="ARBA00023146"/>
    </source>
</evidence>
<dbReference type="GO" id="GO:0005524">
    <property type="term" value="F:ATP binding"/>
    <property type="evidence" value="ECO:0007669"/>
    <property type="project" value="UniProtKB-KW"/>
</dbReference>
<dbReference type="PIRSF" id="PIRSF006588">
    <property type="entry name" value="TyrRS_arch_euk"/>
    <property type="match status" value="1"/>
</dbReference>
<protein>
    <recommendedName>
        <fullName evidence="3">tyrosine--tRNA ligase</fullName>
        <ecNumber evidence="3">6.1.1.1</ecNumber>
    </recommendedName>
    <alternativeName>
        <fullName evidence="9">Tyrosyl-tRNA synthetase</fullName>
    </alternativeName>
</protein>
<dbReference type="InterPro" id="IPR050489">
    <property type="entry name" value="Tyr-tRNA_synthase"/>
</dbReference>
<evidence type="ECO:0000256" key="3">
    <source>
        <dbReference type="ARBA" id="ARBA00013160"/>
    </source>
</evidence>
<keyword evidence="4" id="KW-0436">Ligase</keyword>
<keyword evidence="7" id="KW-0648">Protein biosynthesis</keyword>
<dbReference type="PANTHER" id="PTHR46264:SF4">
    <property type="entry name" value="TYROSINE--TRNA LIGASE, CYTOPLASMIC"/>
    <property type="match status" value="1"/>
</dbReference>
<dbReference type="EMBL" id="HQ223104">
    <property type="protein sequence ID" value="ADX97541.1"/>
    <property type="molecule type" value="Genomic_DNA"/>
</dbReference>
<keyword evidence="6" id="KW-0067">ATP-binding</keyword>
<dbReference type="FunFam" id="3.40.50.620:FF:000085">
    <property type="entry name" value="Tyrosine--tRNA ligase 1 cytoplasmic"/>
    <property type="match status" value="1"/>
</dbReference>
<dbReference type="EC" id="6.1.1.1" evidence="3"/>
<evidence type="ECO:0000256" key="9">
    <source>
        <dbReference type="ARBA" id="ARBA00033323"/>
    </source>
</evidence>
<evidence type="ECO:0000313" key="11">
    <source>
        <dbReference type="EMBL" id="ADX97541.1"/>
    </source>
</evidence>
<evidence type="ECO:0000256" key="5">
    <source>
        <dbReference type="ARBA" id="ARBA00022741"/>
    </source>
</evidence>
<comment type="catalytic activity">
    <reaction evidence="10">
        <text>tRNA(Tyr) + L-tyrosine + ATP = L-tyrosyl-tRNA(Tyr) + AMP + diphosphate + H(+)</text>
        <dbReference type="Rhea" id="RHEA:10220"/>
        <dbReference type="Rhea" id="RHEA-COMP:9706"/>
        <dbReference type="Rhea" id="RHEA-COMP:9707"/>
        <dbReference type="ChEBI" id="CHEBI:15378"/>
        <dbReference type="ChEBI" id="CHEBI:30616"/>
        <dbReference type="ChEBI" id="CHEBI:33019"/>
        <dbReference type="ChEBI" id="CHEBI:58315"/>
        <dbReference type="ChEBI" id="CHEBI:78442"/>
        <dbReference type="ChEBI" id="CHEBI:78536"/>
        <dbReference type="ChEBI" id="CHEBI:456215"/>
        <dbReference type="EC" id="6.1.1.1"/>
    </reaction>
</comment>
<evidence type="ECO:0000256" key="10">
    <source>
        <dbReference type="ARBA" id="ARBA00048248"/>
    </source>
</evidence>
<dbReference type="InterPro" id="IPR014729">
    <property type="entry name" value="Rossmann-like_a/b/a_fold"/>
</dbReference>
<organism evidence="11">
    <name type="scientific">Moumouvirus sp</name>
    <dbReference type="NCBI Taxonomy" id="985782"/>
    <lineage>
        <taxon>Viruses</taxon>
        <taxon>Varidnaviria</taxon>
        <taxon>Bamfordvirae</taxon>
        <taxon>Nucleocytoviricota</taxon>
        <taxon>Megaviricetes</taxon>
        <taxon>Imitervirales</taxon>
        <taxon>Mimiviridae</taxon>
        <taxon>Megamimivirinae</taxon>
        <taxon>Moumouvirus</taxon>
    </lineage>
</organism>
<evidence type="ECO:0000256" key="7">
    <source>
        <dbReference type="ARBA" id="ARBA00022917"/>
    </source>
</evidence>
<dbReference type="Gene3D" id="3.40.50.620">
    <property type="entry name" value="HUPs"/>
    <property type="match status" value="2"/>
</dbReference>
<name>F1C985_9VIRU</name>
<comment type="function">
    <text evidence="1">Catalyzes the attachment of tyrosine to tRNA(Tyr) in a two-step reaction: tyrosine is first activated by ATP to form Tyr-AMP and then transferred to the acceptor end of tRNA(Tyr).</text>
</comment>
<evidence type="ECO:0000256" key="6">
    <source>
        <dbReference type="ARBA" id="ARBA00022840"/>
    </source>
</evidence>
<keyword evidence="8 11" id="KW-0030">Aminoacyl-tRNA synthetase</keyword>
<accession>F1C985</accession>
<evidence type="ECO:0000256" key="2">
    <source>
        <dbReference type="ARBA" id="ARBA00005594"/>
    </source>
</evidence>
<evidence type="ECO:0000256" key="1">
    <source>
        <dbReference type="ARBA" id="ARBA00002025"/>
    </source>
</evidence>
<feature type="non-terminal residue" evidence="11">
    <location>
        <position position="345"/>
    </location>
</feature>
<reference evidence="11" key="1">
    <citation type="journal article" date="2010" name="PLoS ONE">
        <title>Phylogenetic and phyletic studies of informational genes in genomes highlight existence of a 4 domain of life including giant viruses.</title>
        <authorList>
            <person name="Boyer M."/>
            <person name="Madoui M.A."/>
            <person name="Gimenez G."/>
            <person name="La Scola B."/>
            <person name="Raoult D."/>
        </authorList>
    </citation>
    <scope>NUCLEOTIDE SEQUENCE</scope>
</reference>
<evidence type="ECO:0000256" key="4">
    <source>
        <dbReference type="ARBA" id="ARBA00022598"/>
    </source>
</evidence>